<proteinExistence type="predicted"/>
<comment type="caution">
    <text evidence="1">The sequence shown here is derived from an EMBL/GenBank/DDBJ whole genome shotgun (WGS) entry which is preliminary data.</text>
</comment>
<name>A0ABQ9FCP7_TEGGR</name>
<evidence type="ECO:0000313" key="2">
    <source>
        <dbReference type="Proteomes" id="UP001217089"/>
    </source>
</evidence>
<dbReference type="EMBL" id="JARBDR010000337">
    <property type="protein sequence ID" value="KAJ8315093.1"/>
    <property type="molecule type" value="Genomic_DNA"/>
</dbReference>
<protein>
    <recommendedName>
        <fullName evidence="3">Nucleoporin Nup37</fullName>
    </recommendedName>
</protein>
<dbReference type="InterPro" id="IPR037626">
    <property type="entry name" value="NUP37"/>
</dbReference>
<sequence>MYDTLPSNTFSIPCHDIVYAVEFSPYEWCSSLLAIGTNSRVTIYSCNFEEEFEGEKNFKLVRDFQNGCQVRSIAFCPDTAYRLPETVDQLRFVTAGIDKKLRIFISDIVNKDTVKVLDGHTDFINDVACNPANDDIFYLASTSDDLTCKLWSSNGEESARFQLGAPGMSVCIHEREHRKLMVAQKNGIIKIFSLDLQQQILSLDCGVVPLMSADWSRHDDVIIAAAAVDLIRHSAHCVSITSLIDGCPQFVFSIHSYPLERRQAHTEGTKEIKWSKSHPTLLATLGRPGRQIKVFSTRHNQVPLNTSLQVAYGLSWHHSLPVLAVGGDQKVHLFAIDPNRSQSAT</sequence>
<dbReference type="Gene3D" id="2.130.10.10">
    <property type="entry name" value="YVTN repeat-like/Quinoprotein amine dehydrogenase"/>
    <property type="match status" value="1"/>
</dbReference>
<dbReference type="PANTHER" id="PTHR22806">
    <property type="entry name" value="NUCLEOPORIN NUP37 P37 -RELATED"/>
    <property type="match status" value="1"/>
</dbReference>
<dbReference type="PANTHER" id="PTHR22806:SF0">
    <property type="entry name" value="NUCLEOPORIN NUP37"/>
    <property type="match status" value="1"/>
</dbReference>
<dbReference type="InterPro" id="IPR015943">
    <property type="entry name" value="WD40/YVTN_repeat-like_dom_sf"/>
</dbReference>
<evidence type="ECO:0000313" key="1">
    <source>
        <dbReference type="EMBL" id="KAJ8315093.1"/>
    </source>
</evidence>
<dbReference type="SUPFAM" id="SSF50978">
    <property type="entry name" value="WD40 repeat-like"/>
    <property type="match status" value="1"/>
</dbReference>
<dbReference type="InterPro" id="IPR036322">
    <property type="entry name" value="WD40_repeat_dom_sf"/>
</dbReference>
<accession>A0ABQ9FCP7</accession>
<reference evidence="1 2" key="1">
    <citation type="submission" date="2022-12" db="EMBL/GenBank/DDBJ databases">
        <title>Chromosome-level genome of Tegillarca granosa.</title>
        <authorList>
            <person name="Kim J."/>
        </authorList>
    </citation>
    <scope>NUCLEOTIDE SEQUENCE [LARGE SCALE GENOMIC DNA]</scope>
    <source>
        <strain evidence="1">Teg-2019</strain>
        <tissue evidence="1">Adductor muscle</tissue>
    </source>
</reference>
<gene>
    <name evidence="1" type="ORF">KUTeg_007243</name>
</gene>
<organism evidence="1 2">
    <name type="scientific">Tegillarca granosa</name>
    <name type="common">Malaysian cockle</name>
    <name type="synonym">Anadara granosa</name>
    <dbReference type="NCBI Taxonomy" id="220873"/>
    <lineage>
        <taxon>Eukaryota</taxon>
        <taxon>Metazoa</taxon>
        <taxon>Spiralia</taxon>
        <taxon>Lophotrochozoa</taxon>
        <taxon>Mollusca</taxon>
        <taxon>Bivalvia</taxon>
        <taxon>Autobranchia</taxon>
        <taxon>Pteriomorphia</taxon>
        <taxon>Arcoida</taxon>
        <taxon>Arcoidea</taxon>
        <taxon>Arcidae</taxon>
        <taxon>Tegillarca</taxon>
    </lineage>
</organism>
<dbReference type="Proteomes" id="UP001217089">
    <property type="component" value="Unassembled WGS sequence"/>
</dbReference>
<dbReference type="InterPro" id="IPR001680">
    <property type="entry name" value="WD40_rpt"/>
</dbReference>
<dbReference type="SMART" id="SM00320">
    <property type="entry name" value="WD40"/>
    <property type="match status" value="5"/>
</dbReference>
<evidence type="ECO:0008006" key="3">
    <source>
        <dbReference type="Google" id="ProtNLM"/>
    </source>
</evidence>
<dbReference type="Pfam" id="PF00400">
    <property type="entry name" value="WD40"/>
    <property type="match status" value="1"/>
</dbReference>
<keyword evidence="2" id="KW-1185">Reference proteome</keyword>